<dbReference type="Pfam" id="PF02518">
    <property type="entry name" value="HATPase_c"/>
    <property type="match status" value="1"/>
</dbReference>
<dbReference type="SMART" id="SM00387">
    <property type="entry name" value="HATPase_c"/>
    <property type="match status" value="1"/>
</dbReference>
<reference evidence="6 7" key="1">
    <citation type="submission" date="2018-01" db="EMBL/GenBank/DDBJ databases">
        <title>Genomic Sequence of Chromobacterium MWU13-2610 from wild cranberry bogs within the Cape Cod National Seashore.</title>
        <authorList>
            <person name="O'Hara-Hanley K."/>
            <person name="Soby S."/>
            <person name="Harrison A."/>
        </authorList>
    </citation>
    <scope>NUCLEOTIDE SEQUENCE [LARGE SCALE GENOMIC DNA]</scope>
    <source>
        <strain evidence="6 7">MWU13-2610</strain>
    </source>
</reference>
<sequence>MLEGLRWAAWPLAHGWARPGFSMKSAGCMTYGLCYAGAYCAAWAALFILTRENVFSMRPYLHAIGTGPAWFRRALLLACALMLVSGGADLWPLPEAALREQAAAWLWPAWLAHGLRGWLSLRDAALLVFAALMLLFMLALWRGLSSEAPPRRWWPWLAAQMIIAAVLEPWTEPGLGYLVAAELAFLLPWRGAAAGALLQAALIDAALLPYLARVGSGHPACNIAGALPPPFWTVAALDWLQGLVFQAFAFCVGYGWAEALRGRHRQAQANAELQATQLLLTEAVRDAERARIAEGVGRLAADQLAALQLQLRLAEAKLGAEADTQIAAAREEASRLAEELRGVARGDALAALDLREALDTLCRGIPMPLVRLDMEDALTLSEPTLAHAIFRTVQEALSNALRHSGAARAVVRLERSGAGVAVTVSDNGKGLAAPEAKRAGHGLTGMRERVEARGGTLDILSPASGGCCLRIWLPLSGEAS</sequence>
<proteinExistence type="predicted"/>
<name>A0A2K4MJM5_9NEIS</name>
<dbReference type="InterPro" id="IPR050482">
    <property type="entry name" value="Sensor_HK_TwoCompSys"/>
</dbReference>
<evidence type="ECO:0000256" key="3">
    <source>
        <dbReference type="ARBA" id="ARBA00023012"/>
    </source>
</evidence>
<dbReference type="InterPro" id="IPR005467">
    <property type="entry name" value="His_kinase_dom"/>
</dbReference>
<dbReference type="Proteomes" id="UP000236416">
    <property type="component" value="Unassembled WGS sequence"/>
</dbReference>
<keyword evidence="7" id="KW-1185">Reference proteome</keyword>
<evidence type="ECO:0000256" key="4">
    <source>
        <dbReference type="SAM" id="Phobius"/>
    </source>
</evidence>
<comment type="caution">
    <text evidence="6">The sequence shown here is derived from an EMBL/GenBank/DDBJ whole genome shotgun (WGS) entry which is preliminary data.</text>
</comment>
<evidence type="ECO:0000256" key="1">
    <source>
        <dbReference type="ARBA" id="ARBA00022679"/>
    </source>
</evidence>
<keyword evidence="2" id="KW-0418">Kinase</keyword>
<dbReference type="GO" id="GO:0016301">
    <property type="term" value="F:kinase activity"/>
    <property type="evidence" value="ECO:0007669"/>
    <property type="project" value="UniProtKB-KW"/>
</dbReference>
<evidence type="ECO:0000256" key="2">
    <source>
        <dbReference type="ARBA" id="ARBA00022777"/>
    </source>
</evidence>
<evidence type="ECO:0000313" key="6">
    <source>
        <dbReference type="EMBL" id="POA97242.1"/>
    </source>
</evidence>
<dbReference type="GO" id="GO:0000160">
    <property type="term" value="P:phosphorelay signal transduction system"/>
    <property type="evidence" value="ECO:0007669"/>
    <property type="project" value="UniProtKB-KW"/>
</dbReference>
<keyword evidence="1" id="KW-0808">Transferase</keyword>
<dbReference type="Gene3D" id="3.30.565.10">
    <property type="entry name" value="Histidine kinase-like ATPase, C-terminal domain"/>
    <property type="match status" value="1"/>
</dbReference>
<evidence type="ECO:0000259" key="5">
    <source>
        <dbReference type="PROSITE" id="PS50109"/>
    </source>
</evidence>
<dbReference type="InterPro" id="IPR003594">
    <property type="entry name" value="HATPase_dom"/>
</dbReference>
<dbReference type="SUPFAM" id="SSF55874">
    <property type="entry name" value="ATPase domain of HSP90 chaperone/DNA topoisomerase II/histidine kinase"/>
    <property type="match status" value="1"/>
</dbReference>
<accession>A0A2K4MJM5</accession>
<feature type="transmembrane region" description="Helical" evidence="4">
    <location>
        <begin position="70"/>
        <end position="88"/>
    </location>
</feature>
<dbReference type="CDD" id="cd16917">
    <property type="entry name" value="HATPase_UhpB-NarQ-NarX-like"/>
    <property type="match status" value="1"/>
</dbReference>
<dbReference type="PANTHER" id="PTHR24421">
    <property type="entry name" value="NITRATE/NITRITE SENSOR PROTEIN NARX-RELATED"/>
    <property type="match status" value="1"/>
</dbReference>
<dbReference type="PANTHER" id="PTHR24421:SF59">
    <property type="entry name" value="OXYGEN SENSOR HISTIDINE KINASE NREB"/>
    <property type="match status" value="1"/>
</dbReference>
<feature type="transmembrane region" description="Helical" evidence="4">
    <location>
        <begin position="153"/>
        <end position="170"/>
    </location>
</feature>
<keyword evidence="4" id="KW-0812">Transmembrane</keyword>
<feature type="domain" description="Histidine kinase" evidence="5">
    <location>
        <begin position="389"/>
        <end position="477"/>
    </location>
</feature>
<feature type="transmembrane region" description="Helical" evidence="4">
    <location>
        <begin position="29"/>
        <end position="49"/>
    </location>
</feature>
<keyword evidence="4" id="KW-0472">Membrane</keyword>
<keyword evidence="3" id="KW-0902">Two-component regulatory system</keyword>
<dbReference type="InterPro" id="IPR036890">
    <property type="entry name" value="HATPase_C_sf"/>
</dbReference>
<dbReference type="AlphaFoldDB" id="A0A2K4MJM5"/>
<feature type="transmembrane region" description="Helical" evidence="4">
    <location>
        <begin position="124"/>
        <end position="141"/>
    </location>
</feature>
<keyword evidence="4" id="KW-1133">Transmembrane helix</keyword>
<gene>
    <name evidence="6" type="ORF">C2134_18005</name>
</gene>
<protein>
    <recommendedName>
        <fullName evidence="5">Histidine kinase domain-containing protein</fullName>
    </recommendedName>
</protein>
<evidence type="ECO:0000313" key="7">
    <source>
        <dbReference type="Proteomes" id="UP000236416"/>
    </source>
</evidence>
<dbReference type="PROSITE" id="PS50109">
    <property type="entry name" value="HIS_KIN"/>
    <property type="match status" value="1"/>
</dbReference>
<dbReference type="EMBL" id="PPTF01000077">
    <property type="protein sequence ID" value="POA97242.1"/>
    <property type="molecule type" value="Genomic_DNA"/>
</dbReference>
<organism evidence="6 7">
    <name type="scientific">Chromobacterium sinusclupearum</name>
    <dbReference type="NCBI Taxonomy" id="2077146"/>
    <lineage>
        <taxon>Bacteria</taxon>
        <taxon>Pseudomonadati</taxon>
        <taxon>Pseudomonadota</taxon>
        <taxon>Betaproteobacteria</taxon>
        <taxon>Neisseriales</taxon>
        <taxon>Chromobacteriaceae</taxon>
        <taxon>Chromobacterium</taxon>
    </lineage>
</organism>